<comment type="similarity">
    <text evidence="1">Belongs to the UPF0597 family.</text>
</comment>
<dbReference type="InterPro" id="IPR021144">
    <property type="entry name" value="UPF0597"/>
</dbReference>
<dbReference type="PIRSF" id="PIRSF006054">
    <property type="entry name" value="UCP006054"/>
    <property type="match status" value="1"/>
</dbReference>
<keyword evidence="4" id="KW-1185">Reference proteome</keyword>
<gene>
    <name evidence="3" type="ORF">HMPREF7215_1935</name>
</gene>
<dbReference type="Pfam" id="PF03313">
    <property type="entry name" value="SDH_alpha"/>
    <property type="match status" value="1"/>
</dbReference>
<reference evidence="3 4" key="1">
    <citation type="submission" date="2009-12" db="EMBL/GenBank/DDBJ databases">
        <authorList>
            <person name="Shrivastava S."/>
            <person name="Madupu R."/>
            <person name="Durkin A.S."/>
            <person name="Torralba M."/>
            <person name="Methe B."/>
            <person name="Sutton G.G."/>
            <person name="Strausberg R.L."/>
            <person name="Nelson K.E."/>
        </authorList>
    </citation>
    <scope>NUCLEOTIDE SEQUENCE [LARGE SCALE GENOMIC DNA]</scope>
    <source>
        <strain evidence="3 4">W5455</strain>
    </source>
</reference>
<comment type="caution">
    <text evidence="3">The sequence shown here is derived from an EMBL/GenBank/DDBJ whole genome shotgun (WGS) entry which is preliminary data.</text>
</comment>
<organism evidence="3 4">
    <name type="scientific">Pyramidobacter piscolens W5455</name>
    <dbReference type="NCBI Taxonomy" id="352165"/>
    <lineage>
        <taxon>Bacteria</taxon>
        <taxon>Thermotogati</taxon>
        <taxon>Synergistota</taxon>
        <taxon>Synergistia</taxon>
        <taxon>Synergistales</taxon>
        <taxon>Dethiosulfovibrionaceae</taxon>
        <taxon>Pyramidobacter</taxon>
    </lineage>
</organism>
<dbReference type="Proteomes" id="UP000006462">
    <property type="component" value="Unassembled WGS sequence"/>
</dbReference>
<accession>A0ABP2HSY1</accession>
<dbReference type="InterPro" id="IPR005130">
    <property type="entry name" value="Ser_deHydtase-like_asu"/>
</dbReference>
<dbReference type="PANTHER" id="PTHR30501">
    <property type="entry name" value="UPF0597 PROTEIN YHAM"/>
    <property type="match status" value="1"/>
</dbReference>
<name>A0ABP2HSY1_9BACT</name>
<dbReference type="EMBL" id="ADFP01000082">
    <property type="protein sequence ID" value="EFB90423.1"/>
    <property type="molecule type" value="Genomic_DNA"/>
</dbReference>
<evidence type="ECO:0000259" key="2">
    <source>
        <dbReference type="Pfam" id="PF03313"/>
    </source>
</evidence>
<evidence type="ECO:0000256" key="1">
    <source>
        <dbReference type="HAMAP-Rule" id="MF_01845"/>
    </source>
</evidence>
<sequence length="452" mass="47929">MNNFIHFIGKGFLSMVNRQSILLTILNKEVRPALGCTGPVAVAFAAAAAKDTVGGEPKKVRIVMDKDSYIKNVAVGIPGIDMRGIEIAASLGAIAGVSSAGLEVLKDVTPSDAAKAKAFLPNVDVKIQWDFDSVGLYIEAWVATDKGEGHVLVGKTHTNIIFRELNGKLIEGQYEKNFDSVVDRSHDTILDYKISEIIDFAKQVPIEEISICREAIGMNKIIAEQGYKPGVGENFGNGILEIPWPSPITKAKSYAAAASDARMQGLEYPTMSCATSGNVGITCSMPLISMGESLGKSEEEIMRALAASFLLCVQMKSLIGRLSMFCACALASSVGIAGGMVMLLGGGTKEVDGAIRNVVGSVFGILCDGAKHGCALKLSMSSGVAIESSYMAMNGHFVKGGDGFVCNTADETVRLVGRMAKEGTAGADQTMCRLLYERNKIDSAKPSQMRCV</sequence>
<feature type="domain" description="Serine dehydratase-like alpha subunit" evidence="2">
    <location>
        <begin position="100"/>
        <end position="431"/>
    </location>
</feature>
<proteinExistence type="inferred from homology"/>
<evidence type="ECO:0000313" key="4">
    <source>
        <dbReference type="Proteomes" id="UP000006462"/>
    </source>
</evidence>
<evidence type="ECO:0000313" key="3">
    <source>
        <dbReference type="EMBL" id="EFB90423.1"/>
    </source>
</evidence>
<dbReference type="HAMAP" id="MF_01845">
    <property type="entry name" value="UPF0597"/>
    <property type="match status" value="1"/>
</dbReference>
<protein>
    <recommendedName>
        <fullName evidence="1">UPF0597 protein HMPREF7215_1935</fullName>
    </recommendedName>
</protein>
<dbReference type="PANTHER" id="PTHR30501:SF2">
    <property type="entry name" value="UPF0597 PROTEIN YHAM"/>
    <property type="match status" value="1"/>
</dbReference>